<dbReference type="RefSeq" id="WP_191695636.1">
    <property type="nucleotide sequence ID" value="NZ_JACSQN010000015.1"/>
</dbReference>
<evidence type="ECO:0000259" key="2">
    <source>
        <dbReference type="PROSITE" id="PS51782"/>
    </source>
</evidence>
<accession>A0ABR8UCS0</accession>
<dbReference type="PANTHER" id="PTHR39160:SF6">
    <property type="entry name" value="CELL WALL-BINDING PROTEIN YOCH"/>
    <property type="match status" value="1"/>
</dbReference>
<dbReference type="InterPro" id="IPR018392">
    <property type="entry name" value="LysM"/>
</dbReference>
<dbReference type="Gene3D" id="3.10.350.10">
    <property type="entry name" value="LysM domain"/>
    <property type="match status" value="1"/>
</dbReference>
<organism evidence="3 4">
    <name type="scientific">Sporosarcina quadrami</name>
    <dbReference type="NCBI Taxonomy" id="2762234"/>
    <lineage>
        <taxon>Bacteria</taxon>
        <taxon>Bacillati</taxon>
        <taxon>Bacillota</taxon>
        <taxon>Bacilli</taxon>
        <taxon>Bacillales</taxon>
        <taxon>Caryophanaceae</taxon>
        <taxon>Sporosarcina</taxon>
    </lineage>
</organism>
<dbReference type="Pfam" id="PF06725">
    <property type="entry name" value="3D"/>
    <property type="match status" value="1"/>
</dbReference>
<dbReference type="InterPro" id="IPR051933">
    <property type="entry name" value="Resuscitation_pf_RpfB"/>
</dbReference>
<gene>
    <name evidence="3" type="ORF">H9649_14570</name>
</gene>
<dbReference type="CDD" id="cd00118">
    <property type="entry name" value="LysM"/>
    <property type="match status" value="1"/>
</dbReference>
<sequence length="280" mass="30422">MKMKILILTTILIFSYNVMMEMDVVSANEQNDSSMEELYKILYPSSEENEVNGDDVPFLHLLAGSIPLFYPPLELSMAEEQRYIVSQGDNLFRIALNHGIDLELLKSWNGLVDDLIHPGEELIIKGGEASDVIVTAKISDSVKVASVSPEKELKETVAKETETITKTVSEKAVSAPVVSTPPSSGLEMTVTATAYTAYCKGCSGTTATGIDLRSNPERKVIAVDPSVIPLGTRVWVEGYGEAIAGDVGGAIKGHKIDVFIPSYENAMQWGVKKVKIKVLN</sequence>
<dbReference type="CDD" id="cd22786">
    <property type="entry name" value="DPBB_YuiC-like"/>
    <property type="match status" value="1"/>
</dbReference>
<keyword evidence="4" id="KW-1185">Reference proteome</keyword>
<dbReference type="InterPro" id="IPR010611">
    <property type="entry name" value="3D_dom"/>
</dbReference>
<reference evidence="3 4" key="1">
    <citation type="submission" date="2020-08" db="EMBL/GenBank/DDBJ databases">
        <title>A Genomic Blueprint of the Chicken Gut Microbiome.</title>
        <authorList>
            <person name="Gilroy R."/>
            <person name="Ravi A."/>
            <person name="Getino M."/>
            <person name="Pursley I."/>
            <person name="Horton D.L."/>
            <person name="Alikhan N.-F."/>
            <person name="Baker D."/>
            <person name="Gharbi K."/>
            <person name="Hall N."/>
            <person name="Watson M."/>
            <person name="Adriaenssens E.M."/>
            <person name="Foster-Nyarko E."/>
            <person name="Jarju S."/>
            <person name="Secka A."/>
            <person name="Antonio M."/>
            <person name="Oren A."/>
            <person name="Chaudhuri R."/>
            <person name="La Ragione R.M."/>
            <person name="Hildebrand F."/>
            <person name="Pallen M.J."/>
        </authorList>
    </citation>
    <scope>NUCLEOTIDE SEQUENCE [LARGE SCALE GENOMIC DNA]</scope>
    <source>
        <strain evidence="3 4">Sa2YVA2</strain>
    </source>
</reference>
<dbReference type="InterPro" id="IPR036908">
    <property type="entry name" value="RlpA-like_sf"/>
</dbReference>
<dbReference type="EMBL" id="JACSQN010000015">
    <property type="protein sequence ID" value="MBD7985811.1"/>
    <property type="molecule type" value="Genomic_DNA"/>
</dbReference>
<comment type="caution">
    <text evidence="3">The sequence shown here is derived from an EMBL/GenBank/DDBJ whole genome shotgun (WGS) entry which is preliminary data.</text>
</comment>
<evidence type="ECO:0000313" key="3">
    <source>
        <dbReference type="EMBL" id="MBD7985811.1"/>
    </source>
</evidence>
<proteinExistence type="predicted"/>
<dbReference type="InterPro" id="IPR036779">
    <property type="entry name" value="LysM_dom_sf"/>
</dbReference>
<feature type="domain" description="LysM" evidence="2">
    <location>
        <begin position="81"/>
        <end position="124"/>
    </location>
</feature>
<evidence type="ECO:0000313" key="4">
    <source>
        <dbReference type="Proteomes" id="UP000626786"/>
    </source>
</evidence>
<dbReference type="Pfam" id="PF01476">
    <property type="entry name" value="LysM"/>
    <property type="match status" value="1"/>
</dbReference>
<dbReference type="Gene3D" id="2.40.40.10">
    <property type="entry name" value="RlpA-like domain"/>
    <property type="match status" value="1"/>
</dbReference>
<dbReference type="SUPFAM" id="SSF54106">
    <property type="entry name" value="LysM domain"/>
    <property type="match status" value="1"/>
</dbReference>
<dbReference type="Proteomes" id="UP000626786">
    <property type="component" value="Unassembled WGS sequence"/>
</dbReference>
<evidence type="ECO:0000256" key="1">
    <source>
        <dbReference type="ARBA" id="ARBA00022729"/>
    </source>
</evidence>
<dbReference type="SMART" id="SM00257">
    <property type="entry name" value="LysM"/>
    <property type="match status" value="1"/>
</dbReference>
<keyword evidence="1" id="KW-0732">Signal</keyword>
<dbReference type="PROSITE" id="PS51782">
    <property type="entry name" value="LYSM"/>
    <property type="match status" value="1"/>
</dbReference>
<dbReference type="PANTHER" id="PTHR39160">
    <property type="entry name" value="CELL WALL-BINDING PROTEIN YOCH"/>
    <property type="match status" value="1"/>
</dbReference>
<dbReference type="SUPFAM" id="SSF50685">
    <property type="entry name" value="Barwin-like endoglucanases"/>
    <property type="match status" value="1"/>
</dbReference>
<name>A0ABR8UCS0_9BACL</name>
<protein>
    <submittedName>
        <fullName evidence="3">LysM peptidoglycan-binding domain-containing protein</fullName>
    </submittedName>
</protein>